<evidence type="ECO:0000313" key="1">
    <source>
        <dbReference type="EMBL" id="MBI3630715.1"/>
    </source>
</evidence>
<sequence>MAANVLLAGKIENPDGEWLVGDALYQTHPGRIEPDDPRRLLFKVWTAGGDSPKYIRTPKYRGWRPPLPAHDGRMEKVQVFTGMLACEKNPDVHYLNPGGAIELGPEDCRCWFLSPGSMSASGVTICRRYGAAEGRNEFGEGPWYEYYSFIRPVAFPEWYQDYVPRSVQKKLIVVFEGEIRTDDVDGGLMPELRELEYMFMKKNERVRWRICEPHTSFAILYF</sequence>
<organism evidence="1 2">
    <name type="scientific">Candidatus Sungiibacteriota bacterium</name>
    <dbReference type="NCBI Taxonomy" id="2750080"/>
    <lineage>
        <taxon>Bacteria</taxon>
        <taxon>Candidatus Sungiibacteriota</taxon>
    </lineage>
</organism>
<dbReference type="EMBL" id="JACQCR010000001">
    <property type="protein sequence ID" value="MBI3630715.1"/>
    <property type="molecule type" value="Genomic_DNA"/>
</dbReference>
<evidence type="ECO:0000313" key="2">
    <source>
        <dbReference type="Proteomes" id="UP000753196"/>
    </source>
</evidence>
<name>A0A932R1G1_9BACT</name>
<dbReference type="Proteomes" id="UP000753196">
    <property type="component" value="Unassembled WGS sequence"/>
</dbReference>
<gene>
    <name evidence="1" type="ORF">HY221_00010</name>
</gene>
<protein>
    <submittedName>
        <fullName evidence="1">Uncharacterized protein</fullName>
    </submittedName>
</protein>
<comment type="caution">
    <text evidence="1">The sequence shown here is derived from an EMBL/GenBank/DDBJ whole genome shotgun (WGS) entry which is preliminary data.</text>
</comment>
<accession>A0A932R1G1</accession>
<dbReference type="AlphaFoldDB" id="A0A932R1G1"/>
<reference evidence="1" key="1">
    <citation type="submission" date="2020-07" db="EMBL/GenBank/DDBJ databases">
        <title>Huge and variable diversity of episymbiotic CPR bacteria and DPANN archaea in groundwater ecosystems.</title>
        <authorList>
            <person name="He C.Y."/>
            <person name="Keren R."/>
            <person name="Whittaker M."/>
            <person name="Farag I.F."/>
            <person name="Doudna J."/>
            <person name="Cate J.H.D."/>
            <person name="Banfield J.F."/>
        </authorList>
    </citation>
    <scope>NUCLEOTIDE SEQUENCE</scope>
    <source>
        <strain evidence="1">NC_groundwater_973_Pr1_S-0.2um_54_13</strain>
    </source>
</reference>
<proteinExistence type="predicted"/>